<dbReference type="AlphaFoldDB" id="M6W3G0"/>
<evidence type="ECO:0000313" key="2">
    <source>
        <dbReference type="EMBL" id="EMO64262.1"/>
    </source>
</evidence>
<dbReference type="EMBL" id="AKWF02000029">
    <property type="protein sequence ID" value="EMO64262.1"/>
    <property type="molecule type" value="Genomic_DNA"/>
</dbReference>
<keyword evidence="1" id="KW-0812">Transmembrane</keyword>
<reference evidence="2 3" key="1">
    <citation type="submission" date="2013-01" db="EMBL/GenBank/DDBJ databases">
        <authorList>
            <person name="Harkins D.M."/>
            <person name="Durkin A.S."/>
            <person name="Brinkac L.M."/>
            <person name="Haft D.H."/>
            <person name="Selengut J.D."/>
            <person name="Sanka R."/>
            <person name="DePew J."/>
            <person name="Purushe J."/>
            <person name="Picardeau M."/>
            <person name="Werts C."/>
            <person name="Goarant C."/>
            <person name="Vinetz J.M."/>
            <person name="Sutton G.G."/>
            <person name="Nierman W.C."/>
            <person name="Fouts D.E."/>
        </authorList>
    </citation>
    <scope>NUCLEOTIDE SEQUENCE [LARGE SCALE GENOMIC DNA]</scope>
    <source>
        <strain evidence="2 3">200901868</strain>
    </source>
</reference>
<keyword evidence="1" id="KW-0472">Membrane</keyword>
<proteinExistence type="predicted"/>
<organism evidence="2 3">
    <name type="scientific">Leptospira borgpetersenii serovar Pomona str. 200901868</name>
    <dbReference type="NCBI Taxonomy" id="1192866"/>
    <lineage>
        <taxon>Bacteria</taxon>
        <taxon>Pseudomonadati</taxon>
        <taxon>Spirochaetota</taxon>
        <taxon>Spirochaetia</taxon>
        <taxon>Leptospirales</taxon>
        <taxon>Leptospiraceae</taxon>
        <taxon>Leptospira</taxon>
    </lineage>
</organism>
<keyword evidence="1" id="KW-1133">Transmembrane helix</keyword>
<name>M6W3G0_LEPBO</name>
<comment type="caution">
    <text evidence="2">The sequence shown here is derived from an EMBL/GenBank/DDBJ whole genome shotgun (WGS) entry which is preliminary data.</text>
</comment>
<accession>M6W3G0</accession>
<dbReference type="Proteomes" id="UP000012159">
    <property type="component" value="Unassembled WGS sequence"/>
</dbReference>
<feature type="transmembrane region" description="Helical" evidence="1">
    <location>
        <begin position="20"/>
        <end position="37"/>
    </location>
</feature>
<evidence type="ECO:0000313" key="3">
    <source>
        <dbReference type="Proteomes" id="UP000012159"/>
    </source>
</evidence>
<gene>
    <name evidence="2" type="ORF">LEP1GSC133_0881</name>
</gene>
<dbReference type="STRING" id="1192866.LEP1GSC133_0881"/>
<sequence length="72" mass="8539">MKPCIKILTTFDHFFRKETALALVLINLILGTIYFLISDPFGSFQRTYDPFFLLKRMKSKGFKLEEKDMRQS</sequence>
<evidence type="ECO:0000256" key="1">
    <source>
        <dbReference type="SAM" id="Phobius"/>
    </source>
</evidence>
<protein>
    <submittedName>
        <fullName evidence="2">Uncharacterized protein</fullName>
    </submittedName>
</protein>